<dbReference type="EMBL" id="LXQA010067568">
    <property type="protein sequence ID" value="MCI08040.1"/>
    <property type="molecule type" value="Genomic_DNA"/>
</dbReference>
<evidence type="ECO:0000313" key="2">
    <source>
        <dbReference type="Proteomes" id="UP000265520"/>
    </source>
</evidence>
<dbReference type="PANTHER" id="PTHR11226">
    <property type="entry name" value="UDP-GLUCOSE GLYCOPROTEIN:GLUCOSYLTRANSFERASE"/>
    <property type="match status" value="1"/>
</dbReference>
<reference evidence="1 2" key="1">
    <citation type="journal article" date="2018" name="Front. Plant Sci.">
        <title>Red Clover (Trifolium pratense) and Zigzag Clover (T. medium) - A Picture of Genomic Similarities and Differences.</title>
        <authorList>
            <person name="Dluhosova J."/>
            <person name="Istvanek J."/>
            <person name="Nedelnik J."/>
            <person name="Repkova J."/>
        </authorList>
    </citation>
    <scope>NUCLEOTIDE SEQUENCE [LARGE SCALE GENOMIC DNA]</scope>
    <source>
        <strain evidence="2">cv. 10/8</strain>
        <tissue evidence="1">Leaf</tissue>
    </source>
</reference>
<protein>
    <submittedName>
        <fullName evidence="1">UDP-glucose:glycoprotein glucosyltransferase-like</fullName>
    </submittedName>
</protein>
<feature type="non-terminal residue" evidence="1">
    <location>
        <position position="1"/>
    </location>
</feature>
<comment type="caution">
    <text evidence="1">The sequence shown here is derived from an EMBL/GenBank/DDBJ whole genome shotgun (WGS) entry which is preliminary data.</text>
</comment>
<dbReference type="GO" id="GO:0003980">
    <property type="term" value="F:UDP-glucose:glycoprotein glucosyltransferase activity"/>
    <property type="evidence" value="ECO:0007669"/>
    <property type="project" value="InterPro"/>
</dbReference>
<dbReference type="GO" id="GO:0018279">
    <property type="term" value="P:protein N-linked glycosylation via asparagine"/>
    <property type="evidence" value="ECO:0007669"/>
    <property type="project" value="TreeGrafter"/>
</dbReference>
<proteinExistence type="predicted"/>
<dbReference type="Proteomes" id="UP000265520">
    <property type="component" value="Unassembled WGS sequence"/>
</dbReference>
<dbReference type="InterPro" id="IPR009448">
    <property type="entry name" value="UDP-g_GGtrans"/>
</dbReference>
<sequence length="182" mass="20218">GSSFCSHDLDNILLENLGDTRTLQAVFELEALVLTGHCSEKDHDPPRGLQLILGTKTSPHLVDTLVMANLGYWQMKVSPGVWFLQLAPGRSSELYIFKEDDDGSKNKQSSKLITINSLRGKVVHMEVVKRKGKEHEKLLIPDDDDNLQDKKKGSGWNSNLLKWASGFISSSEQSKNAESNSP</sequence>
<keyword evidence="2" id="KW-1185">Reference proteome</keyword>
<evidence type="ECO:0000313" key="1">
    <source>
        <dbReference type="EMBL" id="MCI08040.1"/>
    </source>
</evidence>
<dbReference type="GO" id="GO:0036503">
    <property type="term" value="P:ERAD pathway"/>
    <property type="evidence" value="ECO:0007669"/>
    <property type="project" value="TreeGrafter"/>
</dbReference>
<dbReference type="GO" id="GO:0051082">
    <property type="term" value="F:unfolded protein binding"/>
    <property type="evidence" value="ECO:0007669"/>
    <property type="project" value="TreeGrafter"/>
</dbReference>
<feature type="non-terminal residue" evidence="1">
    <location>
        <position position="182"/>
    </location>
</feature>
<keyword evidence="1" id="KW-0808">Transferase</keyword>
<name>A0A392P9D0_9FABA</name>
<dbReference type="Pfam" id="PF06427">
    <property type="entry name" value="UDP-g_GGTase"/>
    <property type="match status" value="1"/>
</dbReference>
<accession>A0A392P9D0</accession>
<dbReference type="PANTHER" id="PTHR11226:SF0">
    <property type="entry name" value="UDP-GLUCOSE:GLYCOPROTEIN GLUCOSYLTRANSFERASE"/>
    <property type="match status" value="1"/>
</dbReference>
<organism evidence="1 2">
    <name type="scientific">Trifolium medium</name>
    <dbReference type="NCBI Taxonomy" id="97028"/>
    <lineage>
        <taxon>Eukaryota</taxon>
        <taxon>Viridiplantae</taxon>
        <taxon>Streptophyta</taxon>
        <taxon>Embryophyta</taxon>
        <taxon>Tracheophyta</taxon>
        <taxon>Spermatophyta</taxon>
        <taxon>Magnoliopsida</taxon>
        <taxon>eudicotyledons</taxon>
        <taxon>Gunneridae</taxon>
        <taxon>Pentapetalae</taxon>
        <taxon>rosids</taxon>
        <taxon>fabids</taxon>
        <taxon>Fabales</taxon>
        <taxon>Fabaceae</taxon>
        <taxon>Papilionoideae</taxon>
        <taxon>50 kb inversion clade</taxon>
        <taxon>NPAAA clade</taxon>
        <taxon>Hologalegina</taxon>
        <taxon>IRL clade</taxon>
        <taxon>Trifolieae</taxon>
        <taxon>Trifolium</taxon>
    </lineage>
</organism>
<dbReference type="AlphaFoldDB" id="A0A392P9D0"/>
<dbReference type="GO" id="GO:0005783">
    <property type="term" value="C:endoplasmic reticulum"/>
    <property type="evidence" value="ECO:0007669"/>
    <property type="project" value="TreeGrafter"/>
</dbReference>